<feature type="transmembrane region" description="Helical" evidence="1">
    <location>
        <begin position="20"/>
        <end position="38"/>
    </location>
</feature>
<accession>A0A6A4I256</accession>
<evidence type="ECO:0000313" key="2">
    <source>
        <dbReference type="EMBL" id="KAE9405862.1"/>
    </source>
</evidence>
<feature type="transmembrane region" description="Helical" evidence="1">
    <location>
        <begin position="58"/>
        <end position="81"/>
    </location>
</feature>
<protein>
    <submittedName>
        <fullName evidence="2">Uncharacterized protein</fullName>
    </submittedName>
</protein>
<keyword evidence="1" id="KW-0472">Membrane</keyword>
<dbReference type="Proteomes" id="UP000799118">
    <property type="component" value="Unassembled WGS sequence"/>
</dbReference>
<reference evidence="2" key="1">
    <citation type="journal article" date="2019" name="Environ. Microbiol.">
        <title>Fungal ecological strategies reflected in gene transcription - a case study of two litter decomposers.</title>
        <authorList>
            <person name="Barbi F."/>
            <person name="Kohler A."/>
            <person name="Barry K."/>
            <person name="Baskaran P."/>
            <person name="Daum C."/>
            <person name="Fauchery L."/>
            <person name="Ihrmark K."/>
            <person name="Kuo A."/>
            <person name="LaButti K."/>
            <person name="Lipzen A."/>
            <person name="Morin E."/>
            <person name="Grigoriev I.V."/>
            <person name="Henrissat B."/>
            <person name="Lindahl B."/>
            <person name="Martin F."/>
        </authorList>
    </citation>
    <scope>NUCLEOTIDE SEQUENCE</scope>
    <source>
        <strain evidence="2">JB14</strain>
    </source>
</reference>
<dbReference type="OrthoDB" id="2744793at2759"/>
<sequence length="230" mass="25155">MFGDAIVVWRAWAVWTERRIVIILPAFFLFATFAIFLTSSSLRTIASVNPSIVDPDSLFGSLLIAGYTASIATNFTSTVLIGIKAYKHRRFMKMVGFGNSVAVKIMIFLTECGVTYIIFQVRSQPAFLNVRNYMDLVALNIASHVWGVLMNFIAAMYPTLIILIVHRSRSISDVTGLSGSPETPVFSQTHLTFARSPTTNNTTIGGTDLESGSRWNGDGALEMEKGNGAG</sequence>
<organism evidence="2 3">
    <name type="scientific">Gymnopus androsaceus JB14</name>
    <dbReference type="NCBI Taxonomy" id="1447944"/>
    <lineage>
        <taxon>Eukaryota</taxon>
        <taxon>Fungi</taxon>
        <taxon>Dikarya</taxon>
        <taxon>Basidiomycota</taxon>
        <taxon>Agaricomycotina</taxon>
        <taxon>Agaricomycetes</taxon>
        <taxon>Agaricomycetidae</taxon>
        <taxon>Agaricales</taxon>
        <taxon>Marasmiineae</taxon>
        <taxon>Omphalotaceae</taxon>
        <taxon>Gymnopus</taxon>
    </lineage>
</organism>
<name>A0A6A4I256_9AGAR</name>
<keyword evidence="1" id="KW-1133">Transmembrane helix</keyword>
<dbReference type="EMBL" id="ML769406">
    <property type="protein sequence ID" value="KAE9405862.1"/>
    <property type="molecule type" value="Genomic_DNA"/>
</dbReference>
<gene>
    <name evidence="2" type="ORF">BT96DRAFT_306913</name>
</gene>
<keyword evidence="1" id="KW-0812">Transmembrane</keyword>
<dbReference type="AlphaFoldDB" id="A0A6A4I256"/>
<feature type="transmembrane region" description="Helical" evidence="1">
    <location>
        <begin position="141"/>
        <end position="165"/>
    </location>
</feature>
<proteinExistence type="predicted"/>
<feature type="transmembrane region" description="Helical" evidence="1">
    <location>
        <begin position="101"/>
        <end position="121"/>
    </location>
</feature>
<keyword evidence="3" id="KW-1185">Reference proteome</keyword>
<evidence type="ECO:0000256" key="1">
    <source>
        <dbReference type="SAM" id="Phobius"/>
    </source>
</evidence>
<evidence type="ECO:0000313" key="3">
    <source>
        <dbReference type="Proteomes" id="UP000799118"/>
    </source>
</evidence>